<protein>
    <submittedName>
        <fullName evidence="2">Uncharacterized protein</fullName>
    </submittedName>
</protein>
<name>A0AAD7R7J7_9TELE</name>
<feature type="region of interest" description="Disordered" evidence="1">
    <location>
        <begin position="141"/>
        <end position="170"/>
    </location>
</feature>
<evidence type="ECO:0000313" key="2">
    <source>
        <dbReference type="EMBL" id="KAJ8367698.1"/>
    </source>
</evidence>
<accession>A0AAD7R7J7</accession>
<evidence type="ECO:0000256" key="1">
    <source>
        <dbReference type="SAM" id="MobiDB-lite"/>
    </source>
</evidence>
<keyword evidence="3" id="KW-1185">Reference proteome</keyword>
<proteinExistence type="predicted"/>
<dbReference type="Proteomes" id="UP001221898">
    <property type="component" value="Unassembled WGS sequence"/>
</dbReference>
<gene>
    <name evidence="2" type="ORF">AAFF_G00311290</name>
</gene>
<sequence length="170" mass="19281">MQTVGLIHTLEQCLNRTQTVGLIHTLEQCFNRMQTVGLIHTLEQCLNRMQTMGLIHTLEQCLNRMQTVGLIHTLEQRLNRMQTVGLIHTQNKTWYDIIGRCAVKTWPRSRRTRIEPAPALAHERNRFPAGIIPYCTGADCRSSVRPERDASRTDTGQQLHRSSALAGAAV</sequence>
<feature type="compositionally biased region" description="Basic and acidic residues" evidence="1">
    <location>
        <begin position="142"/>
        <end position="152"/>
    </location>
</feature>
<organism evidence="2 3">
    <name type="scientific">Aldrovandia affinis</name>
    <dbReference type="NCBI Taxonomy" id="143900"/>
    <lineage>
        <taxon>Eukaryota</taxon>
        <taxon>Metazoa</taxon>
        <taxon>Chordata</taxon>
        <taxon>Craniata</taxon>
        <taxon>Vertebrata</taxon>
        <taxon>Euteleostomi</taxon>
        <taxon>Actinopterygii</taxon>
        <taxon>Neopterygii</taxon>
        <taxon>Teleostei</taxon>
        <taxon>Notacanthiformes</taxon>
        <taxon>Halosauridae</taxon>
        <taxon>Aldrovandia</taxon>
    </lineage>
</organism>
<dbReference type="AlphaFoldDB" id="A0AAD7R7J7"/>
<reference evidence="2" key="1">
    <citation type="journal article" date="2023" name="Science">
        <title>Genome structures resolve the early diversification of teleost fishes.</title>
        <authorList>
            <person name="Parey E."/>
            <person name="Louis A."/>
            <person name="Montfort J."/>
            <person name="Bouchez O."/>
            <person name="Roques C."/>
            <person name="Iampietro C."/>
            <person name="Lluch J."/>
            <person name="Castinel A."/>
            <person name="Donnadieu C."/>
            <person name="Desvignes T."/>
            <person name="Floi Bucao C."/>
            <person name="Jouanno E."/>
            <person name="Wen M."/>
            <person name="Mejri S."/>
            <person name="Dirks R."/>
            <person name="Jansen H."/>
            <person name="Henkel C."/>
            <person name="Chen W.J."/>
            <person name="Zahm M."/>
            <person name="Cabau C."/>
            <person name="Klopp C."/>
            <person name="Thompson A.W."/>
            <person name="Robinson-Rechavi M."/>
            <person name="Braasch I."/>
            <person name="Lecointre G."/>
            <person name="Bobe J."/>
            <person name="Postlethwait J.H."/>
            <person name="Berthelot C."/>
            <person name="Roest Crollius H."/>
            <person name="Guiguen Y."/>
        </authorList>
    </citation>
    <scope>NUCLEOTIDE SEQUENCE</scope>
    <source>
        <strain evidence="2">NC1722</strain>
    </source>
</reference>
<comment type="caution">
    <text evidence="2">The sequence shown here is derived from an EMBL/GenBank/DDBJ whole genome shotgun (WGS) entry which is preliminary data.</text>
</comment>
<evidence type="ECO:0000313" key="3">
    <source>
        <dbReference type="Proteomes" id="UP001221898"/>
    </source>
</evidence>
<dbReference type="EMBL" id="JAINUG010000457">
    <property type="protein sequence ID" value="KAJ8367698.1"/>
    <property type="molecule type" value="Genomic_DNA"/>
</dbReference>